<dbReference type="PROSITE" id="PS00211">
    <property type="entry name" value="ABC_TRANSPORTER_1"/>
    <property type="match status" value="1"/>
</dbReference>
<dbReference type="InterPro" id="IPR027417">
    <property type="entry name" value="P-loop_NTPase"/>
</dbReference>
<keyword evidence="4" id="KW-0547">Nucleotide-binding</keyword>
<dbReference type="STRING" id="58919.A0A316ZHF2"/>
<dbReference type="CDD" id="cd03233">
    <property type="entry name" value="ABCG_PDR_domain1"/>
    <property type="match status" value="1"/>
</dbReference>
<proteinExistence type="predicted"/>
<feature type="transmembrane region" description="Helical" evidence="9">
    <location>
        <begin position="648"/>
        <end position="670"/>
    </location>
</feature>
<evidence type="ECO:0000256" key="6">
    <source>
        <dbReference type="ARBA" id="ARBA00022989"/>
    </source>
</evidence>
<feature type="compositionally biased region" description="Low complexity" evidence="8">
    <location>
        <begin position="44"/>
        <end position="60"/>
    </location>
</feature>
<feature type="transmembrane region" description="Helical" evidence="9">
    <location>
        <begin position="1221"/>
        <end position="1241"/>
    </location>
</feature>
<dbReference type="InterPro" id="IPR003439">
    <property type="entry name" value="ABC_transporter-like_ATP-bd"/>
</dbReference>
<keyword evidence="6 9" id="KW-1133">Transmembrane helix</keyword>
<dbReference type="GO" id="GO:0016020">
    <property type="term" value="C:membrane"/>
    <property type="evidence" value="ECO:0007669"/>
    <property type="project" value="UniProtKB-SubCell"/>
</dbReference>
<feature type="transmembrane region" description="Helical" evidence="9">
    <location>
        <begin position="620"/>
        <end position="642"/>
    </location>
</feature>
<dbReference type="GeneID" id="37267634"/>
<dbReference type="FunFam" id="3.40.50.300:FF:000054">
    <property type="entry name" value="ABC multidrug transporter atrF"/>
    <property type="match status" value="1"/>
</dbReference>
<reference evidence="11 12" key="1">
    <citation type="journal article" date="2018" name="Mol. Biol. Evol.">
        <title>Broad Genomic Sampling Reveals a Smut Pathogenic Ancestry of the Fungal Clade Ustilaginomycotina.</title>
        <authorList>
            <person name="Kijpornyongpan T."/>
            <person name="Mondo S.J."/>
            <person name="Barry K."/>
            <person name="Sandor L."/>
            <person name="Lee J."/>
            <person name="Lipzen A."/>
            <person name="Pangilinan J."/>
            <person name="LaButti K."/>
            <person name="Hainaut M."/>
            <person name="Henrissat B."/>
            <person name="Grigoriev I.V."/>
            <person name="Spatafora J.W."/>
            <person name="Aime M.C."/>
        </authorList>
    </citation>
    <scope>NUCLEOTIDE SEQUENCE [LARGE SCALE GENOMIC DNA]</scope>
    <source>
        <strain evidence="11 12">MCA 4186</strain>
    </source>
</reference>
<gene>
    <name evidence="11" type="ORF">FA09DRAFT_294715</name>
</gene>
<dbReference type="GO" id="GO:0140359">
    <property type="term" value="F:ABC-type transporter activity"/>
    <property type="evidence" value="ECO:0007669"/>
    <property type="project" value="InterPro"/>
</dbReference>
<evidence type="ECO:0000313" key="12">
    <source>
        <dbReference type="Proteomes" id="UP000245946"/>
    </source>
</evidence>
<dbReference type="SMART" id="SM00382">
    <property type="entry name" value="AAA"/>
    <property type="match status" value="2"/>
</dbReference>
<evidence type="ECO:0000313" key="11">
    <source>
        <dbReference type="EMBL" id="PWN99705.1"/>
    </source>
</evidence>
<keyword evidence="2" id="KW-0813">Transport</keyword>
<evidence type="ECO:0000259" key="10">
    <source>
        <dbReference type="PROSITE" id="PS50893"/>
    </source>
</evidence>
<feature type="transmembrane region" description="Helical" evidence="9">
    <location>
        <begin position="1293"/>
        <end position="1324"/>
    </location>
</feature>
<dbReference type="SUPFAM" id="SSF52540">
    <property type="entry name" value="P-loop containing nucleoside triphosphate hydrolases"/>
    <property type="match status" value="2"/>
</dbReference>
<feature type="region of interest" description="Disordered" evidence="8">
    <location>
        <begin position="832"/>
        <end position="878"/>
    </location>
</feature>
<dbReference type="PROSITE" id="PS50893">
    <property type="entry name" value="ABC_TRANSPORTER_2"/>
    <property type="match status" value="2"/>
</dbReference>
<dbReference type="InterPro" id="IPR017871">
    <property type="entry name" value="ABC_transporter-like_CS"/>
</dbReference>
<dbReference type="CDD" id="cd03232">
    <property type="entry name" value="ABCG_PDR_domain2"/>
    <property type="match status" value="1"/>
</dbReference>
<feature type="transmembrane region" description="Helical" evidence="9">
    <location>
        <begin position="541"/>
        <end position="561"/>
    </location>
</feature>
<feature type="transmembrane region" description="Helical" evidence="9">
    <location>
        <begin position="1253"/>
        <end position="1273"/>
    </location>
</feature>
<evidence type="ECO:0000256" key="3">
    <source>
        <dbReference type="ARBA" id="ARBA00022692"/>
    </source>
</evidence>
<keyword evidence="5" id="KW-0067">ATP-binding</keyword>
<comment type="subcellular location">
    <subcellularLocation>
        <location evidence="1">Membrane</location>
        <topology evidence="1">Multi-pass membrane protein</topology>
    </subcellularLocation>
</comment>
<dbReference type="InterPro" id="IPR010929">
    <property type="entry name" value="PDR_CDR_ABC"/>
</dbReference>
<dbReference type="OrthoDB" id="245989at2759"/>
<feature type="transmembrane region" description="Helical" evidence="9">
    <location>
        <begin position="1336"/>
        <end position="1358"/>
    </location>
</feature>
<protein>
    <recommendedName>
        <fullName evidence="10">ABC transporter domain-containing protein</fullName>
    </recommendedName>
</protein>
<feature type="transmembrane region" description="Helical" evidence="9">
    <location>
        <begin position="1364"/>
        <end position="1384"/>
    </location>
</feature>
<feature type="transmembrane region" description="Helical" evidence="9">
    <location>
        <begin position="708"/>
        <end position="727"/>
    </location>
</feature>
<dbReference type="Pfam" id="PF00005">
    <property type="entry name" value="ABC_tran"/>
    <property type="match status" value="2"/>
</dbReference>
<sequence>MAAPAPAFSSINRTGSTGTWGETARGEGVDVERARTDFELARNSSRQKQQQQAEASSQSGFAGGSRMSQILSGSSRRSPPSDRIAEEGQTGQGPAHLDAEKHLQADDGDFDLGAWILSRQAQAQRDGVDNDKPLGVSWRDVEVSAPAGAGGGVFVKDLPHSIMRTAWQDPIAVVSKFVPAFGRLFAGSSGTKKLIHAHSGVLRAGEMALVLGRPGSGCTTLLKALTTSSDGNLTVDGTISFAGLSPAEIERNYRGEVIFSDEDDQHFPTLTVGQTLEFALSQKVPHSRARLAGETRSDFIQTAVTCVLKLFSISHVRDTIVGDAAIRGVSGGERKRVTLGEALITRSSVIAFDNATRGLDASTALDYARSLRIITDLSRRTTFATLYQVSESIFDLFDKILVEDEGRCIYYGPRDRCRGYFEKLGFATPERQTTADFCTALVDPKQVQFREGFEKRAPRTPEERERAWLQSELYEQLQQEIRAYDEACRDKAPTEKLAQVAASEKNKRVKSSTPYTVSFWNQVKACMWRQLLIRWGARQDFYVKIFTIVAIALVIGGLFFGQSTDSTGAFSRGGALLLATLFNGWLQLSEGYEAVAGRPMLARHETFAFHRQSAVTIARALIDIPLLLFQTLLFSVIFYFMANLRVDAGAFFYFWLVVFLCALNLTYLYRALAAFSPTFNEAIRFSVLSLNLLIIASGYVLPRTKMNWLIWLSYANGISYAFTALMVNEFNYPIQCNPQQIVPFSDVIDTQYQTCTLLGSTPGQLAVPSEAYLEASFGYSRSSMSYDWAVVLAFTILYLLVTVWAAENMHWGGGGGGVTVFARTASAKQQLAETETPAAASGDVEAAASGNTTPPRSDDSTRANSPAPVEKKPSHGSASFDDRAVFTWKDVNLTLGNGRELLHNVTGYCKPGSMTALMGASGAGKTTLMTALSQRGVAGDLSGDILVDGKSLDRGFQKGTGLVLQGDVHLGTSTVREAIEFSALLRQSKETSREEKLRYAQHCIDLLELNSLADALIGVPGAGLSVEKRKRVTIGVELAAKPDLLLFLDEPTSGLDSAGAASIIRLLRRLADEGMTILCTIHQPSALLFESFDSAALLRPGGQLCFFGQIGAKPGQGSERIRTYFEANGAEACPPEENAAEYILEVVSGGKSRGIDWGAKWRESQECKEVVQHVDQLVAERSKRPASKDPRALREYSASSVEQVRQVTLRQFRDVWRDASFSYGVLWSHLLVGLLSGAYFASVGRSSSDLQLYVFQAAFLYLLNVPAIVNSIIAKFFELRILFEVRESPSKIYAWWALVASFIISTLPIALLSSVLYGLPAFFIAFGAQPSHIAGFWYLCTLTLVCFWFLFSFMLAAACATPSMAANLLPFMLPILAIVNGVLVPRAQMPQPFRSAVYYANPMSYFVQAQVSTILQDITVVCDDVDLARFNPPGGQTCGAYAGEWAASAGATLVNPDATSNCGLCRYATGAQFAQTLGADYNFRWQAWGILLGFVVFNGLACFALYWWFRVAGYGLGIDRLTGLFKRKQKKAKKGEE</sequence>
<feature type="region of interest" description="Disordered" evidence="8">
    <location>
        <begin position="1"/>
        <end position="95"/>
    </location>
</feature>
<dbReference type="Pfam" id="PF06422">
    <property type="entry name" value="PDR_CDR"/>
    <property type="match status" value="1"/>
</dbReference>
<feature type="domain" description="ABC transporter" evidence="10">
    <location>
        <begin position="178"/>
        <end position="430"/>
    </location>
</feature>
<evidence type="ECO:0000256" key="4">
    <source>
        <dbReference type="ARBA" id="ARBA00022741"/>
    </source>
</evidence>
<dbReference type="RefSeq" id="XP_025599984.1">
    <property type="nucleotide sequence ID" value="XM_025740088.1"/>
</dbReference>
<feature type="transmembrane region" description="Helical" evidence="9">
    <location>
        <begin position="786"/>
        <end position="806"/>
    </location>
</feature>
<feature type="compositionally biased region" description="Polar residues" evidence="8">
    <location>
        <begin position="9"/>
        <end position="20"/>
    </location>
</feature>
<evidence type="ECO:0000256" key="9">
    <source>
        <dbReference type="SAM" id="Phobius"/>
    </source>
</evidence>
<dbReference type="InterPro" id="IPR034001">
    <property type="entry name" value="ABCG_PDR_1"/>
</dbReference>
<dbReference type="Proteomes" id="UP000245946">
    <property type="component" value="Unassembled WGS sequence"/>
</dbReference>
<evidence type="ECO:0000256" key="8">
    <source>
        <dbReference type="SAM" id="MobiDB-lite"/>
    </source>
</evidence>
<dbReference type="GO" id="GO:0005524">
    <property type="term" value="F:ATP binding"/>
    <property type="evidence" value="ECO:0007669"/>
    <property type="project" value="UniProtKB-KW"/>
</dbReference>
<evidence type="ECO:0000256" key="5">
    <source>
        <dbReference type="ARBA" id="ARBA00022840"/>
    </source>
</evidence>
<dbReference type="InterPro" id="IPR034003">
    <property type="entry name" value="ABCG_PDR_2"/>
</dbReference>
<feature type="domain" description="ABC transporter" evidence="10">
    <location>
        <begin position="886"/>
        <end position="1125"/>
    </location>
</feature>
<evidence type="ECO:0000256" key="2">
    <source>
        <dbReference type="ARBA" id="ARBA00022448"/>
    </source>
</evidence>
<feature type="transmembrane region" description="Helical" evidence="9">
    <location>
        <begin position="1487"/>
        <end position="1509"/>
    </location>
</feature>
<feature type="compositionally biased region" description="Basic and acidic residues" evidence="8">
    <location>
        <begin position="24"/>
        <end position="40"/>
    </location>
</feature>
<dbReference type="Pfam" id="PF01061">
    <property type="entry name" value="ABC2_membrane"/>
    <property type="match status" value="2"/>
</dbReference>
<evidence type="ECO:0000256" key="1">
    <source>
        <dbReference type="ARBA" id="ARBA00004141"/>
    </source>
</evidence>
<dbReference type="PANTHER" id="PTHR19241">
    <property type="entry name" value="ATP-BINDING CASSETTE TRANSPORTER"/>
    <property type="match status" value="1"/>
</dbReference>
<keyword evidence="12" id="KW-1185">Reference proteome</keyword>
<evidence type="ECO:0000256" key="7">
    <source>
        <dbReference type="ARBA" id="ARBA00023136"/>
    </source>
</evidence>
<name>A0A316ZHF2_9BASI</name>
<feature type="compositionally biased region" description="Low complexity" evidence="8">
    <location>
        <begin position="838"/>
        <end position="850"/>
    </location>
</feature>
<keyword evidence="7 9" id="KW-0472">Membrane</keyword>
<dbReference type="Gene3D" id="3.40.50.300">
    <property type="entry name" value="P-loop containing nucleotide triphosphate hydrolases"/>
    <property type="match status" value="2"/>
</dbReference>
<dbReference type="InterPro" id="IPR003593">
    <property type="entry name" value="AAA+_ATPase"/>
</dbReference>
<dbReference type="GO" id="GO:0016887">
    <property type="term" value="F:ATP hydrolysis activity"/>
    <property type="evidence" value="ECO:0007669"/>
    <property type="project" value="InterPro"/>
</dbReference>
<accession>A0A316ZHF2</accession>
<organism evidence="11 12">
    <name type="scientific">Tilletiopsis washingtonensis</name>
    <dbReference type="NCBI Taxonomy" id="58919"/>
    <lineage>
        <taxon>Eukaryota</taxon>
        <taxon>Fungi</taxon>
        <taxon>Dikarya</taxon>
        <taxon>Basidiomycota</taxon>
        <taxon>Ustilaginomycotina</taxon>
        <taxon>Exobasidiomycetes</taxon>
        <taxon>Entylomatales</taxon>
        <taxon>Entylomatales incertae sedis</taxon>
        <taxon>Tilletiopsis</taxon>
    </lineage>
</organism>
<keyword evidence="3 9" id="KW-0812">Transmembrane</keyword>
<dbReference type="InterPro" id="IPR013525">
    <property type="entry name" value="ABC2_TM"/>
</dbReference>
<feature type="transmembrane region" description="Helical" evidence="9">
    <location>
        <begin position="682"/>
        <end position="702"/>
    </location>
</feature>
<dbReference type="EMBL" id="KZ819287">
    <property type="protein sequence ID" value="PWN99705.1"/>
    <property type="molecule type" value="Genomic_DNA"/>
</dbReference>